<keyword evidence="12" id="KW-1185">Reference proteome</keyword>
<dbReference type="EMBL" id="ADLE01000009">
    <property type="protein sequence ID" value="EJZ64254.1"/>
    <property type="molecule type" value="Genomic_DNA"/>
</dbReference>
<dbReference type="PIRSF" id="PIRSF000709">
    <property type="entry name" value="6PFK_2-Ptase"/>
    <property type="match status" value="1"/>
</dbReference>
<dbReference type="InterPro" id="IPR005952">
    <property type="entry name" value="Phosphogly_mut1"/>
</dbReference>
<feature type="site" description="Transition state stabilizer" evidence="6 9">
    <location>
        <position position="182"/>
    </location>
</feature>
<dbReference type="InterPro" id="IPR029033">
    <property type="entry name" value="His_PPase_superfam"/>
</dbReference>
<dbReference type="Proteomes" id="UP000006044">
    <property type="component" value="Unassembled WGS sequence"/>
</dbReference>
<feature type="binding site" evidence="6 8">
    <location>
        <begin position="21"/>
        <end position="22"/>
    </location>
    <ligand>
        <name>substrate</name>
    </ligand>
</feature>
<dbReference type="FunFam" id="3.40.50.1240:FF:000003">
    <property type="entry name" value="2,3-bisphosphoglycerate-dependent phosphoglycerate mutase"/>
    <property type="match status" value="1"/>
</dbReference>
<sequence>MNKLILLRHGESIWNKENRFTGWTDVPLSEKGRDEARRAGELLRSFSIYPDISFTSLLKRAIVTRFLVMEELDRLWTPAYKDWRLNERHYGALQGLNKLETSEKYGAEQVHIWRRSYDVRPPQVGDEDPRYPAHDARYQMVQEKLLPHGESLEDTVHRVLPCWKERILPEAEKGKTILVAAHGNSLRALIMMLQNLSPKQIVDVEIPTGKPLILELGENLTVLNQYYLG</sequence>
<keyword evidence="4 6" id="KW-0324">Glycolysis</keyword>
<comment type="pathway">
    <text evidence="6 10">Carbohydrate degradation; glycolysis; pyruvate from D-glyceraldehyde 3-phosphate: step 3/5.</text>
</comment>
<feature type="active site" description="Tele-phosphohistidine intermediate" evidence="6 7">
    <location>
        <position position="9"/>
    </location>
</feature>
<feature type="binding site" evidence="6 8">
    <location>
        <position position="60"/>
    </location>
    <ligand>
        <name>substrate</name>
    </ligand>
</feature>
<evidence type="ECO:0000256" key="7">
    <source>
        <dbReference type="PIRSR" id="PIRSR613078-1"/>
    </source>
</evidence>
<dbReference type="GO" id="GO:0004619">
    <property type="term" value="F:phosphoglycerate mutase activity"/>
    <property type="evidence" value="ECO:0007669"/>
    <property type="project" value="UniProtKB-UniRule"/>
</dbReference>
<dbReference type="GO" id="GO:0006096">
    <property type="term" value="P:glycolytic process"/>
    <property type="evidence" value="ECO:0007669"/>
    <property type="project" value="UniProtKB-UniRule"/>
</dbReference>
<dbReference type="PATRIC" id="fig|742726.3.peg.1592"/>
<dbReference type="InterPro" id="IPR013078">
    <property type="entry name" value="His_Pase_superF_clade-1"/>
</dbReference>
<keyword evidence="5 6" id="KW-0413">Isomerase</keyword>
<dbReference type="HAMAP" id="MF_01039">
    <property type="entry name" value="PGAM_GpmA"/>
    <property type="match status" value="1"/>
</dbReference>
<dbReference type="eggNOG" id="COG0588">
    <property type="taxonomic scope" value="Bacteria"/>
</dbReference>
<evidence type="ECO:0000256" key="9">
    <source>
        <dbReference type="PIRSR" id="PIRSR613078-3"/>
    </source>
</evidence>
<dbReference type="Pfam" id="PF00300">
    <property type="entry name" value="His_Phos_1"/>
    <property type="match status" value="2"/>
</dbReference>
<evidence type="ECO:0000256" key="3">
    <source>
        <dbReference type="ARBA" id="ARBA00022432"/>
    </source>
</evidence>
<reference evidence="11 12" key="1">
    <citation type="submission" date="2012-08" db="EMBL/GenBank/DDBJ databases">
        <title>The Genome Sequence of Barnesiella intestinihominis YIT 11860.</title>
        <authorList>
            <consortium name="The Broad Institute Genome Sequencing Platform"/>
            <person name="Earl A."/>
            <person name="Ward D."/>
            <person name="Feldgarden M."/>
            <person name="Gevers D."/>
            <person name="Morotomi M."/>
            <person name="Walker B."/>
            <person name="Young S.K."/>
            <person name="Zeng Q."/>
            <person name="Gargeya S."/>
            <person name="Fitzgerald M."/>
            <person name="Haas B."/>
            <person name="Abouelleil A."/>
            <person name="Alvarado L."/>
            <person name="Arachchi H.M."/>
            <person name="Berlin A.M."/>
            <person name="Chapman S.B."/>
            <person name="Goldberg J."/>
            <person name="Griggs A."/>
            <person name="Gujja S."/>
            <person name="Hansen M."/>
            <person name="Howarth C."/>
            <person name="Imamovic A."/>
            <person name="Larimer J."/>
            <person name="McCowen C."/>
            <person name="Montmayeur A."/>
            <person name="Murphy C."/>
            <person name="Neiman D."/>
            <person name="Pearson M."/>
            <person name="Priest M."/>
            <person name="Roberts A."/>
            <person name="Saif S."/>
            <person name="Shea T."/>
            <person name="Sisk P."/>
            <person name="Sykes S."/>
            <person name="Wortman J."/>
            <person name="Nusbaum C."/>
            <person name="Birren B."/>
        </authorList>
    </citation>
    <scope>NUCLEOTIDE SEQUENCE [LARGE SCALE GENOMIC DNA]</scope>
    <source>
        <strain evidence="11 12">YIT 11860</strain>
    </source>
</reference>
<keyword evidence="3 6" id="KW-0312">Gluconeogenesis</keyword>
<feature type="binding site" evidence="6 8">
    <location>
        <begin position="183"/>
        <end position="184"/>
    </location>
    <ligand>
        <name>substrate</name>
    </ligand>
</feature>
<proteinExistence type="inferred from homology"/>
<comment type="catalytic activity">
    <reaction evidence="1 6 10">
        <text>(2R)-2-phosphoglycerate = (2R)-3-phosphoglycerate</text>
        <dbReference type="Rhea" id="RHEA:15901"/>
        <dbReference type="ChEBI" id="CHEBI:58272"/>
        <dbReference type="ChEBI" id="CHEBI:58289"/>
        <dbReference type="EC" id="5.4.2.11"/>
    </reaction>
</comment>
<evidence type="ECO:0000256" key="2">
    <source>
        <dbReference type="ARBA" id="ARBA00006717"/>
    </source>
</evidence>
<feature type="active site" description="Proton donor/acceptor" evidence="6 7">
    <location>
        <position position="87"/>
    </location>
</feature>
<dbReference type="NCBIfam" id="TIGR01258">
    <property type="entry name" value="pgm_1"/>
    <property type="match status" value="1"/>
</dbReference>
<feature type="binding site" evidence="6 8">
    <location>
        <position position="98"/>
    </location>
    <ligand>
        <name>substrate</name>
    </ligand>
</feature>
<evidence type="ECO:0000256" key="5">
    <source>
        <dbReference type="ARBA" id="ARBA00023235"/>
    </source>
</evidence>
<organism evidence="11 12">
    <name type="scientific">Barnesiella intestinihominis YIT 11860</name>
    <dbReference type="NCBI Taxonomy" id="742726"/>
    <lineage>
        <taxon>Bacteria</taxon>
        <taxon>Pseudomonadati</taxon>
        <taxon>Bacteroidota</taxon>
        <taxon>Bacteroidia</taxon>
        <taxon>Bacteroidales</taxon>
        <taxon>Barnesiellaceae</taxon>
        <taxon>Barnesiella</taxon>
    </lineage>
</organism>
<dbReference type="EC" id="5.4.2.11" evidence="6 10"/>
<dbReference type="NCBIfam" id="NF010713">
    <property type="entry name" value="PRK14115.1"/>
    <property type="match status" value="1"/>
</dbReference>
<dbReference type="SUPFAM" id="SSF53254">
    <property type="entry name" value="Phosphoglycerate mutase-like"/>
    <property type="match status" value="1"/>
</dbReference>
<dbReference type="GO" id="GO:0006094">
    <property type="term" value="P:gluconeogenesis"/>
    <property type="evidence" value="ECO:0007669"/>
    <property type="project" value="UniProtKB-UniRule"/>
</dbReference>
<dbReference type="UniPathway" id="UPA00109">
    <property type="reaction ID" value="UER00186"/>
</dbReference>
<evidence type="ECO:0000256" key="1">
    <source>
        <dbReference type="ARBA" id="ARBA00000380"/>
    </source>
</evidence>
<dbReference type="GeneID" id="77848779"/>
<dbReference type="AlphaFoldDB" id="K0X942"/>
<comment type="function">
    <text evidence="6 10">Catalyzes the interconversion of 2-phosphoglycerate and 3-phosphoglycerate.</text>
</comment>
<dbReference type="CDD" id="cd07067">
    <property type="entry name" value="HP_PGM_like"/>
    <property type="match status" value="1"/>
</dbReference>
<comment type="caution">
    <text evidence="11">The sequence shown here is derived from an EMBL/GenBank/DDBJ whole genome shotgun (WGS) entry which is preliminary data.</text>
</comment>
<feature type="binding site" evidence="6 8">
    <location>
        <begin position="87"/>
        <end position="90"/>
    </location>
    <ligand>
        <name>substrate</name>
    </ligand>
</feature>
<evidence type="ECO:0000313" key="12">
    <source>
        <dbReference type="Proteomes" id="UP000006044"/>
    </source>
</evidence>
<feature type="binding site" evidence="6 8">
    <location>
        <begin position="8"/>
        <end position="15"/>
    </location>
    <ligand>
        <name>substrate</name>
    </ligand>
</feature>
<dbReference type="HOGENOM" id="CLU_033323_1_1_10"/>
<protein>
    <recommendedName>
        <fullName evidence="6 10">2,3-bisphosphoglycerate-dependent phosphoglycerate mutase</fullName>
        <shortName evidence="6">BPG-dependent PGAM</shortName>
        <shortName evidence="6">PGAM</shortName>
        <shortName evidence="6">Phosphoglyceromutase</shortName>
        <shortName evidence="6">dPGM</shortName>
        <ecNumber evidence="6 10">5.4.2.11</ecNumber>
    </recommendedName>
</protein>
<dbReference type="InterPro" id="IPR001345">
    <property type="entry name" value="PG/BPGM_mutase_AS"/>
</dbReference>
<gene>
    <name evidence="6" type="primary">gpmA</name>
    <name evidence="11" type="ORF">HMPREF9448_01514</name>
</gene>
<dbReference type="PROSITE" id="PS00175">
    <property type="entry name" value="PG_MUTASE"/>
    <property type="match status" value="1"/>
</dbReference>
<comment type="similarity">
    <text evidence="2 6">Belongs to the phosphoglycerate mutase family. BPG-dependent PGAM subfamily.</text>
</comment>
<dbReference type="STRING" id="742726.HMPREF9448_01514"/>
<evidence type="ECO:0000256" key="6">
    <source>
        <dbReference type="HAMAP-Rule" id="MF_01039"/>
    </source>
</evidence>
<evidence type="ECO:0000256" key="4">
    <source>
        <dbReference type="ARBA" id="ARBA00023152"/>
    </source>
</evidence>
<evidence type="ECO:0000256" key="8">
    <source>
        <dbReference type="PIRSR" id="PIRSR613078-2"/>
    </source>
</evidence>
<evidence type="ECO:0000256" key="10">
    <source>
        <dbReference type="RuleBase" id="RU004512"/>
    </source>
</evidence>
<accession>K0X942</accession>
<feature type="binding site" evidence="6 8">
    <location>
        <begin position="114"/>
        <end position="115"/>
    </location>
    <ligand>
        <name>substrate</name>
    </ligand>
</feature>
<evidence type="ECO:0000313" key="11">
    <source>
        <dbReference type="EMBL" id="EJZ64254.1"/>
    </source>
</evidence>
<dbReference type="OrthoDB" id="9782128at2"/>
<name>K0X942_9BACT</name>
<dbReference type="SMART" id="SM00855">
    <property type="entry name" value="PGAM"/>
    <property type="match status" value="1"/>
</dbReference>
<dbReference type="Gene3D" id="3.40.50.1240">
    <property type="entry name" value="Phosphoglycerate mutase-like"/>
    <property type="match status" value="1"/>
</dbReference>
<dbReference type="PANTHER" id="PTHR11931">
    <property type="entry name" value="PHOSPHOGLYCERATE MUTASE"/>
    <property type="match status" value="1"/>
</dbReference>
<dbReference type="RefSeq" id="WP_008861975.1">
    <property type="nucleotide sequence ID" value="NZ_JH815204.1"/>
</dbReference>